<keyword evidence="2" id="KW-1185">Reference proteome</keyword>
<reference evidence="2" key="1">
    <citation type="journal article" date="2019" name="Int. J. Syst. Evol. Microbiol.">
        <title>The Global Catalogue of Microorganisms (GCM) 10K type strain sequencing project: providing services to taxonomists for standard genome sequencing and annotation.</title>
        <authorList>
            <consortium name="The Broad Institute Genomics Platform"/>
            <consortium name="The Broad Institute Genome Sequencing Center for Infectious Disease"/>
            <person name="Wu L."/>
            <person name="Ma J."/>
        </authorList>
    </citation>
    <scope>NUCLEOTIDE SEQUENCE [LARGE SCALE GENOMIC DNA]</scope>
    <source>
        <strain evidence="2">NBRC 108728</strain>
    </source>
</reference>
<evidence type="ECO:0000313" key="1">
    <source>
        <dbReference type="EMBL" id="BDZ51354.1"/>
    </source>
</evidence>
<gene>
    <name evidence="1" type="ORF">GCM10025867_35950</name>
</gene>
<dbReference type="Proteomes" id="UP001321486">
    <property type="component" value="Chromosome"/>
</dbReference>
<dbReference type="RefSeq" id="WP_286344133.1">
    <property type="nucleotide sequence ID" value="NZ_AP027732.1"/>
</dbReference>
<proteinExistence type="predicted"/>
<organism evidence="1 2">
    <name type="scientific">Frondihabitans sucicola</name>
    <dbReference type="NCBI Taxonomy" id="1268041"/>
    <lineage>
        <taxon>Bacteria</taxon>
        <taxon>Bacillati</taxon>
        <taxon>Actinomycetota</taxon>
        <taxon>Actinomycetes</taxon>
        <taxon>Micrococcales</taxon>
        <taxon>Microbacteriaceae</taxon>
        <taxon>Frondihabitans</taxon>
    </lineage>
</organism>
<evidence type="ECO:0008006" key="3">
    <source>
        <dbReference type="Google" id="ProtNLM"/>
    </source>
</evidence>
<name>A0ABN6Y2R9_9MICO</name>
<protein>
    <recommendedName>
        <fullName evidence="3">Xaa-Pro dipeptidyl-peptidase C-terminal domain-containing protein</fullName>
    </recommendedName>
</protein>
<dbReference type="EMBL" id="AP027732">
    <property type="protein sequence ID" value="BDZ51354.1"/>
    <property type="molecule type" value="Genomic_DNA"/>
</dbReference>
<accession>A0ABN6Y2R9</accession>
<evidence type="ECO:0000313" key="2">
    <source>
        <dbReference type="Proteomes" id="UP001321486"/>
    </source>
</evidence>
<sequence length="258" mass="27996">MTAGTWDRDDDAACFTPRFAAVPGTGYVVLGRPEGPGRDWRELARTEAPRAERRSSTVVEAIEPGSGEVPANLLRFSVTFSAPMEEGSAAGHVHLLDETGHESAGSLLEMPPELWDRNRRRLTVLLEPGRIKRGLQPHVRAGAPIRAGGRVTLVVDAELRDATGAPLSSAARRTYRVGPPVRSRVDPALWEVRWPTAAGEPLVLRFDRGLDSTLVRRYLRVTDGHGVPVPGRAALDPAATLWSFTPDSGRPCTRCTST</sequence>